<dbReference type="Pfam" id="PF04359">
    <property type="entry name" value="DUF493"/>
    <property type="match status" value="1"/>
</dbReference>
<evidence type="ECO:0000313" key="1">
    <source>
        <dbReference type="EMBL" id="GJM50767.1"/>
    </source>
</evidence>
<dbReference type="InterPro" id="IPR007454">
    <property type="entry name" value="UPF0250_YbeD-like"/>
</dbReference>
<keyword evidence="4" id="KW-1185">Reference proteome</keyword>
<dbReference type="SUPFAM" id="SSF117991">
    <property type="entry name" value="YbeD/HP0495-like"/>
    <property type="match status" value="1"/>
</dbReference>
<reference evidence="1 4" key="1">
    <citation type="submission" date="2021-11" db="EMBL/GenBank/DDBJ databases">
        <title>Draft genome sequence of Capnocytophaga sp. strain KC07075 isolated from cat oral cavity.</title>
        <authorList>
            <person name="Suzuki M."/>
            <person name="Imaoka K."/>
            <person name="Kimura M."/>
            <person name="Morikawa S."/>
            <person name="Maeda K."/>
        </authorList>
    </citation>
    <scope>NUCLEOTIDE SEQUENCE</scope>
    <source>
        <strain evidence="1">KC07075</strain>
        <strain evidence="2 4">KC07079</strain>
    </source>
</reference>
<evidence type="ECO:0008006" key="5">
    <source>
        <dbReference type="Google" id="ProtNLM"/>
    </source>
</evidence>
<dbReference type="Gene3D" id="3.30.70.260">
    <property type="match status" value="1"/>
</dbReference>
<dbReference type="EMBL" id="BQKB01000007">
    <property type="protein sequence ID" value="GJM51920.1"/>
    <property type="molecule type" value="Genomic_DNA"/>
</dbReference>
<dbReference type="Proteomes" id="UP001207736">
    <property type="component" value="Unassembled WGS sequence"/>
</dbReference>
<dbReference type="Proteomes" id="UP001208692">
    <property type="component" value="Unassembled WGS sequence"/>
</dbReference>
<evidence type="ECO:0000313" key="4">
    <source>
        <dbReference type="Proteomes" id="UP001208692"/>
    </source>
</evidence>
<dbReference type="EMBL" id="BQKA01000033">
    <property type="protein sequence ID" value="GJM50767.1"/>
    <property type="molecule type" value="Genomic_DNA"/>
</dbReference>
<dbReference type="RefSeq" id="WP_264845522.1">
    <property type="nucleotide sequence ID" value="NZ_BPMA01000012.1"/>
</dbReference>
<organism evidence="1 3">
    <name type="scientific">Capnocytophaga catalasegens</name>
    <dbReference type="NCBI Taxonomy" id="1004260"/>
    <lineage>
        <taxon>Bacteria</taxon>
        <taxon>Pseudomonadati</taxon>
        <taxon>Bacteroidota</taxon>
        <taxon>Flavobacteriia</taxon>
        <taxon>Flavobacteriales</taxon>
        <taxon>Flavobacteriaceae</taxon>
        <taxon>Capnocytophaga</taxon>
    </lineage>
</organism>
<gene>
    <name evidence="1" type="ORF">RCZ15_17400</name>
    <name evidence="2" type="ORF">RCZ16_02380</name>
</gene>
<dbReference type="AlphaFoldDB" id="A0AAV5B0B0"/>
<accession>A0AAV5B0B0</accession>
<dbReference type="InterPro" id="IPR027471">
    <property type="entry name" value="YbeD-like_sf"/>
</dbReference>
<protein>
    <recommendedName>
        <fullName evidence="5">DUF493 domain-containing protein</fullName>
    </recommendedName>
</protein>
<evidence type="ECO:0000313" key="3">
    <source>
        <dbReference type="Proteomes" id="UP001207736"/>
    </source>
</evidence>
<evidence type="ECO:0000313" key="2">
    <source>
        <dbReference type="EMBL" id="GJM51920.1"/>
    </source>
</evidence>
<comment type="caution">
    <text evidence="1">The sequence shown here is derived from an EMBL/GenBank/DDBJ whole genome shotgun (WGS) entry which is preliminary data.</text>
</comment>
<sequence length="97" mass="11146">MSAQTQNPEDFYKRLKAKLEENTIFPTEYLYKFILPAQEEKIAELYSVFDGIQTEISTKDSSSGKYVSFSIKLFVENADQVIDFYKKASKIEGIVSL</sequence>
<name>A0AAV5B0B0_9FLAO</name>
<proteinExistence type="predicted"/>